<sequence>MLGKCLRTMSLPLMESVTLSEQTAPFKSSSLPCDAYVLTIAAFGSYYAASASAPSHRVFLFDKTSLRTSQSFYGHHGGTTSLRAVDSVAGVNKRVIISSGNDGMVRVWDDRTGAAAIEMRFEGAQKALLSCDVSSDGLTVAAGTEVREDDALILYWDPRHPAAPLRRHTCTHSDDITSVHFSRSPSSRDLLLLSGSTDGLVCVSNADEEDEDEAVVYVGNLGSSISQAGWIPPRSSPSGAGVWAATDMETFSLWSDEARTTTVIPPP</sequence>
<name>A0ACC0ULX5_9AGAM</name>
<comment type="caution">
    <text evidence="1">The sequence shown here is derived from an EMBL/GenBank/DDBJ whole genome shotgun (WGS) entry which is preliminary data.</text>
</comment>
<accession>A0ACC0ULX5</accession>
<organism evidence="1 2">
    <name type="scientific">Russula earlei</name>
    <dbReference type="NCBI Taxonomy" id="71964"/>
    <lineage>
        <taxon>Eukaryota</taxon>
        <taxon>Fungi</taxon>
        <taxon>Dikarya</taxon>
        <taxon>Basidiomycota</taxon>
        <taxon>Agaricomycotina</taxon>
        <taxon>Agaricomycetes</taxon>
        <taxon>Russulales</taxon>
        <taxon>Russulaceae</taxon>
        <taxon>Russula</taxon>
    </lineage>
</organism>
<protein>
    <submittedName>
        <fullName evidence="1">WD40-repeat-containing domain protein</fullName>
    </submittedName>
</protein>
<reference evidence="1" key="1">
    <citation type="submission" date="2021-03" db="EMBL/GenBank/DDBJ databases">
        <title>Evolutionary priming and transition to the ectomycorrhizal habit in an iconic lineage of mushroom-forming fungi: is preadaptation a requirement?</title>
        <authorList>
            <consortium name="DOE Joint Genome Institute"/>
            <person name="Looney B.P."/>
            <person name="Miyauchi S."/>
            <person name="Morin E."/>
            <person name="Drula E."/>
            <person name="Courty P.E."/>
            <person name="Chicoki N."/>
            <person name="Fauchery L."/>
            <person name="Kohler A."/>
            <person name="Kuo A."/>
            <person name="LaButti K."/>
            <person name="Pangilinan J."/>
            <person name="Lipzen A."/>
            <person name="Riley R."/>
            <person name="Andreopoulos W."/>
            <person name="He G."/>
            <person name="Johnson J."/>
            <person name="Barry K.W."/>
            <person name="Grigoriev I.V."/>
            <person name="Nagy L."/>
            <person name="Hibbett D."/>
            <person name="Henrissat B."/>
            <person name="Matheny P.B."/>
            <person name="Labbe J."/>
            <person name="Martin A.F."/>
        </authorList>
    </citation>
    <scope>NUCLEOTIDE SEQUENCE</scope>
    <source>
        <strain evidence="1">BPL698</strain>
    </source>
</reference>
<keyword evidence="2" id="KW-1185">Reference proteome</keyword>
<evidence type="ECO:0000313" key="1">
    <source>
        <dbReference type="EMBL" id="KAI9512719.1"/>
    </source>
</evidence>
<proteinExistence type="predicted"/>
<gene>
    <name evidence="1" type="ORF">F5148DRAFT_1161063</name>
</gene>
<evidence type="ECO:0000313" key="2">
    <source>
        <dbReference type="Proteomes" id="UP001207468"/>
    </source>
</evidence>
<dbReference type="EMBL" id="JAGFNK010000006">
    <property type="protein sequence ID" value="KAI9512719.1"/>
    <property type="molecule type" value="Genomic_DNA"/>
</dbReference>
<dbReference type="Proteomes" id="UP001207468">
    <property type="component" value="Unassembled WGS sequence"/>
</dbReference>